<feature type="non-terminal residue" evidence="1">
    <location>
        <position position="151"/>
    </location>
</feature>
<feature type="non-terminal residue" evidence="1">
    <location>
        <position position="1"/>
    </location>
</feature>
<keyword evidence="2" id="KW-1185">Reference proteome</keyword>
<reference evidence="1 2" key="1">
    <citation type="journal article" date="2019" name="Nat. Ecol. Evol.">
        <title>Megaphylogeny resolves global patterns of mushroom evolution.</title>
        <authorList>
            <person name="Varga T."/>
            <person name="Krizsan K."/>
            <person name="Foldi C."/>
            <person name="Dima B."/>
            <person name="Sanchez-Garcia M."/>
            <person name="Sanchez-Ramirez S."/>
            <person name="Szollosi G.J."/>
            <person name="Szarkandi J.G."/>
            <person name="Papp V."/>
            <person name="Albert L."/>
            <person name="Andreopoulos W."/>
            <person name="Angelini C."/>
            <person name="Antonin V."/>
            <person name="Barry K.W."/>
            <person name="Bougher N.L."/>
            <person name="Buchanan P."/>
            <person name="Buyck B."/>
            <person name="Bense V."/>
            <person name="Catcheside P."/>
            <person name="Chovatia M."/>
            <person name="Cooper J."/>
            <person name="Damon W."/>
            <person name="Desjardin D."/>
            <person name="Finy P."/>
            <person name="Geml J."/>
            <person name="Haridas S."/>
            <person name="Hughes K."/>
            <person name="Justo A."/>
            <person name="Karasinski D."/>
            <person name="Kautmanova I."/>
            <person name="Kiss B."/>
            <person name="Kocsube S."/>
            <person name="Kotiranta H."/>
            <person name="LaButti K.M."/>
            <person name="Lechner B.E."/>
            <person name="Liimatainen K."/>
            <person name="Lipzen A."/>
            <person name="Lukacs Z."/>
            <person name="Mihaltcheva S."/>
            <person name="Morgado L.N."/>
            <person name="Niskanen T."/>
            <person name="Noordeloos M.E."/>
            <person name="Ohm R.A."/>
            <person name="Ortiz-Santana B."/>
            <person name="Ovrebo C."/>
            <person name="Racz N."/>
            <person name="Riley R."/>
            <person name="Savchenko A."/>
            <person name="Shiryaev A."/>
            <person name="Soop K."/>
            <person name="Spirin V."/>
            <person name="Szebenyi C."/>
            <person name="Tomsovsky M."/>
            <person name="Tulloss R.E."/>
            <person name="Uehling J."/>
            <person name="Grigoriev I.V."/>
            <person name="Vagvolgyi C."/>
            <person name="Papp T."/>
            <person name="Martin F.M."/>
            <person name="Miettinen O."/>
            <person name="Hibbett D.S."/>
            <person name="Nagy L.G."/>
        </authorList>
    </citation>
    <scope>NUCLEOTIDE SEQUENCE [LARGE SCALE GENOMIC DNA]</scope>
    <source>
        <strain evidence="1 2">HHB13444</strain>
    </source>
</reference>
<name>A0A5C3NU99_9APHY</name>
<evidence type="ECO:0000313" key="1">
    <source>
        <dbReference type="EMBL" id="TFK79958.1"/>
    </source>
</evidence>
<organism evidence="1 2">
    <name type="scientific">Polyporus arcularius HHB13444</name>
    <dbReference type="NCBI Taxonomy" id="1314778"/>
    <lineage>
        <taxon>Eukaryota</taxon>
        <taxon>Fungi</taxon>
        <taxon>Dikarya</taxon>
        <taxon>Basidiomycota</taxon>
        <taxon>Agaricomycotina</taxon>
        <taxon>Agaricomycetes</taxon>
        <taxon>Polyporales</taxon>
        <taxon>Polyporaceae</taxon>
        <taxon>Polyporus</taxon>
    </lineage>
</organism>
<dbReference type="InParanoid" id="A0A5C3NU99"/>
<dbReference type="EMBL" id="ML211883">
    <property type="protein sequence ID" value="TFK79958.1"/>
    <property type="molecule type" value="Genomic_DNA"/>
</dbReference>
<dbReference type="STRING" id="1314778.A0A5C3NU99"/>
<dbReference type="AlphaFoldDB" id="A0A5C3NU99"/>
<accession>A0A5C3NU99</accession>
<sequence>PEWVKTAKAHLEGVSDRAWWQDLVGAWFEFEKALRFPDGQARHCFLFSHALLTYCLQAQTNWLSPKARPEEVKYWIGRGRKYDKPPRIKSFPAFVGQFQKWWARLQPSERRDPGNPWPLLKTAPEDPASWSDVRRGGCNGLFMVLMCLSWW</sequence>
<protein>
    <submittedName>
        <fullName evidence="1">Uncharacterized protein</fullName>
    </submittedName>
</protein>
<proteinExistence type="predicted"/>
<dbReference type="Proteomes" id="UP000308197">
    <property type="component" value="Unassembled WGS sequence"/>
</dbReference>
<evidence type="ECO:0000313" key="2">
    <source>
        <dbReference type="Proteomes" id="UP000308197"/>
    </source>
</evidence>
<gene>
    <name evidence="1" type="ORF">K466DRAFT_442385</name>
</gene>